<proteinExistence type="predicted"/>
<evidence type="ECO:0000313" key="1">
    <source>
        <dbReference type="EMBL" id="MFC3898002.1"/>
    </source>
</evidence>
<dbReference type="RefSeq" id="WP_382379498.1">
    <property type="nucleotide sequence ID" value="NZ_JBHRZI010000045.1"/>
</dbReference>
<gene>
    <name evidence="1" type="ORF">ACFOWZ_41600</name>
</gene>
<dbReference type="EMBL" id="JBHRZI010000045">
    <property type="protein sequence ID" value="MFC3898002.1"/>
    <property type="molecule type" value="Genomic_DNA"/>
</dbReference>
<accession>A0ABV8C7L4</accession>
<organism evidence="1 2">
    <name type="scientific">Lentzea rhizosphaerae</name>
    <dbReference type="NCBI Taxonomy" id="2041025"/>
    <lineage>
        <taxon>Bacteria</taxon>
        <taxon>Bacillati</taxon>
        <taxon>Actinomycetota</taxon>
        <taxon>Actinomycetes</taxon>
        <taxon>Pseudonocardiales</taxon>
        <taxon>Pseudonocardiaceae</taxon>
        <taxon>Lentzea</taxon>
    </lineage>
</organism>
<comment type="caution">
    <text evidence="1">The sequence shown here is derived from an EMBL/GenBank/DDBJ whole genome shotgun (WGS) entry which is preliminary data.</text>
</comment>
<evidence type="ECO:0008006" key="3">
    <source>
        <dbReference type="Google" id="ProtNLM"/>
    </source>
</evidence>
<reference evidence="2" key="1">
    <citation type="journal article" date="2019" name="Int. J. Syst. Evol. Microbiol.">
        <title>The Global Catalogue of Microorganisms (GCM) 10K type strain sequencing project: providing services to taxonomists for standard genome sequencing and annotation.</title>
        <authorList>
            <consortium name="The Broad Institute Genomics Platform"/>
            <consortium name="The Broad Institute Genome Sequencing Center for Infectious Disease"/>
            <person name="Wu L."/>
            <person name="Ma J."/>
        </authorList>
    </citation>
    <scope>NUCLEOTIDE SEQUENCE [LARGE SCALE GENOMIC DNA]</scope>
    <source>
        <strain evidence="2">CGMCC 4.7405</strain>
    </source>
</reference>
<dbReference type="Proteomes" id="UP001595690">
    <property type="component" value="Unassembled WGS sequence"/>
</dbReference>
<evidence type="ECO:0000313" key="2">
    <source>
        <dbReference type="Proteomes" id="UP001595690"/>
    </source>
</evidence>
<keyword evidence="2" id="KW-1185">Reference proteome</keyword>
<sequence length="149" mass="15984">MLSVDQDQLRFVEDDSVTVSLEFPWETDSGYHCTRCGEDIVETASGYETESGEATCSPDGDEPTAHVPERAPLSWVNSATIDADEVDDSVTVSISVGDPRGAFCFTVRRVPDDAGGDLAGRLVLHVPHPGESSPHRKLTMLHPGAFVVG</sequence>
<protein>
    <recommendedName>
        <fullName evidence="3">Ig-like domain-containing protein</fullName>
    </recommendedName>
</protein>
<name>A0ABV8C7L4_9PSEU</name>